<dbReference type="SUPFAM" id="SSF50814">
    <property type="entry name" value="Lipocalins"/>
    <property type="match status" value="1"/>
</dbReference>
<keyword evidence="8" id="KW-1185">Reference proteome</keyword>
<evidence type="ECO:0000256" key="1">
    <source>
        <dbReference type="ARBA" id="ARBA00004613"/>
    </source>
</evidence>
<keyword evidence="3 6" id="KW-0732">Signal</keyword>
<sequence>MLVTLTLLPVLSLALAADPPTCAPLATVTFDNATIRGLLGHWIYIAGASRNPPDLAELKEVKYAAFSFSPGSHEDEFNATEVMRLNETCVERNATKILILWHNSTLVHGKAPGGGCRDGMGWDGMGWDGMGWDGGTPQPHLAPFRFCSPLFSTLGPWHEAILHPKTYLEVGGGNVPHPTQWVGQPWDESRGGVKGMSSPRHAATLTNGGPRSPHTFQ</sequence>
<evidence type="ECO:0000256" key="6">
    <source>
        <dbReference type="SAM" id="SignalP"/>
    </source>
</evidence>
<dbReference type="GO" id="GO:0005615">
    <property type="term" value="C:extracellular space"/>
    <property type="evidence" value="ECO:0007669"/>
    <property type="project" value="TreeGrafter"/>
</dbReference>
<protein>
    <submittedName>
        <fullName evidence="7">Uncharacterized protein</fullName>
    </submittedName>
</protein>
<feature type="region of interest" description="Disordered" evidence="5">
    <location>
        <begin position="187"/>
        <end position="217"/>
    </location>
</feature>
<evidence type="ECO:0000256" key="5">
    <source>
        <dbReference type="SAM" id="MobiDB-lite"/>
    </source>
</evidence>
<feature type="chain" id="PRO_5034837908" evidence="6">
    <location>
        <begin position="17"/>
        <end position="217"/>
    </location>
</feature>
<proteinExistence type="predicted"/>
<comment type="subcellular location">
    <subcellularLocation>
        <location evidence="1">Secreted</location>
    </subcellularLocation>
</comment>
<feature type="compositionally biased region" description="Polar residues" evidence="5">
    <location>
        <begin position="204"/>
        <end position="217"/>
    </location>
</feature>
<keyword evidence="4" id="KW-0325">Glycoprotein</keyword>
<keyword evidence="2" id="KW-0964">Secreted</keyword>
<name>A0A8C3JGR1_9CHAR</name>
<dbReference type="Proteomes" id="UP000694419">
    <property type="component" value="Unplaced"/>
</dbReference>
<dbReference type="PANTHER" id="PTHR11967">
    <property type="entry name" value="ALPHA-1-ACID GLYCOPROTEIN"/>
    <property type="match status" value="1"/>
</dbReference>
<evidence type="ECO:0000256" key="4">
    <source>
        <dbReference type="ARBA" id="ARBA00023180"/>
    </source>
</evidence>
<dbReference type="Ensembl" id="ENSCPGT00000008126.1">
    <property type="protein sequence ID" value="ENSCPGP00000007390.1"/>
    <property type="gene ID" value="ENSCPGG00000005291.1"/>
</dbReference>
<accession>A0A8C3JGR1</accession>
<evidence type="ECO:0000313" key="8">
    <source>
        <dbReference type="Proteomes" id="UP000694419"/>
    </source>
</evidence>
<evidence type="ECO:0000256" key="3">
    <source>
        <dbReference type="ARBA" id="ARBA00022729"/>
    </source>
</evidence>
<evidence type="ECO:0000256" key="2">
    <source>
        <dbReference type="ARBA" id="ARBA00022525"/>
    </source>
</evidence>
<organism evidence="7 8">
    <name type="scientific">Calidris pygmaea</name>
    <name type="common">Spoon-billed sandpiper</name>
    <dbReference type="NCBI Taxonomy" id="425635"/>
    <lineage>
        <taxon>Eukaryota</taxon>
        <taxon>Metazoa</taxon>
        <taxon>Chordata</taxon>
        <taxon>Craniata</taxon>
        <taxon>Vertebrata</taxon>
        <taxon>Euteleostomi</taxon>
        <taxon>Archelosauria</taxon>
        <taxon>Archosauria</taxon>
        <taxon>Dinosauria</taxon>
        <taxon>Saurischia</taxon>
        <taxon>Theropoda</taxon>
        <taxon>Coelurosauria</taxon>
        <taxon>Aves</taxon>
        <taxon>Neognathae</taxon>
        <taxon>Neoaves</taxon>
        <taxon>Charadriiformes</taxon>
        <taxon>Scolopacidae</taxon>
        <taxon>Calidris</taxon>
    </lineage>
</organism>
<reference evidence="7" key="1">
    <citation type="submission" date="2025-08" db="UniProtKB">
        <authorList>
            <consortium name="Ensembl"/>
        </authorList>
    </citation>
    <scope>IDENTIFICATION</scope>
</reference>
<dbReference type="Gene3D" id="2.40.128.20">
    <property type="match status" value="1"/>
</dbReference>
<feature type="signal peptide" evidence="6">
    <location>
        <begin position="1"/>
        <end position="16"/>
    </location>
</feature>
<dbReference type="PANTHER" id="PTHR11967:SF2">
    <property type="entry name" value="ALPHA-1-ACID GLYCOPROTEIN 1"/>
    <property type="match status" value="1"/>
</dbReference>
<evidence type="ECO:0000313" key="7">
    <source>
        <dbReference type="Ensembl" id="ENSCPGP00000007390.1"/>
    </source>
</evidence>
<dbReference type="InterPro" id="IPR012674">
    <property type="entry name" value="Calycin"/>
</dbReference>
<dbReference type="AlphaFoldDB" id="A0A8C3JGR1"/>
<reference evidence="7" key="2">
    <citation type="submission" date="2025-09" db="UniProtKB">
        <authorList>
            <consortium name="Ensembl"/>
        </authorList>
    </citation>
    <scope>IDENTIFICATION</scope>
</reference>